<organism evidence="2 3">
    <name type="scientific">Dictyobacter arantiisoli</name>
    <dbReference type="NCBI Taxonomy" id="2014874"/>
    <lineage>
        <taxon>Bacteria</taxon>
        <taxon>Bacillati</taxon>
        <taxon>Chloroflexota</taxon>
        <taxon>Ktedonobacteria</taxon>
        <taxon>Ktedonobacterales</taxon>
        <taxon>Dictyobacteraceae</taxon>
        <taxon>Dictyobacter</taxon>
    </lineage>
</organism>
<reference evidence="2 3" key="1">
    <citation type="submission" date="2019-01" db="EMBL/GenBank/DDBJ databases">
        <title>Draft genome sequence of Dictyobacter sp. Uno17.</title>
        <authorList>
            <person name="Wang C.M."/>
            <person name="Zheng Y."/>
            <person name="Sakai Y."/>
            <person name="Abe K."/>
            <person name="Yokota A."/>
            <person name="Yabe S."/>
        </authorList>
    </citation>
    <scope>NUCLEOTIDE SEQUENCE [LARGE SCALE GENOMIC DNA]</scope>
    <source>
        <strain evidence="2 3">Uno17</strain>
    </source>
</reference>
<dbReference type="Gene3D" id="3.10.450.50">
    <property type="match status" value="1"/>
</dbReference>
<dbReference type="Proteomes" id="UP000322530">
    <property type="component" value="Unassembled WGS sequence"/>
</dbReference>
<evidence type="ECO:0000313" key="2">
    <source>
        <dbReference type="EMBL" id="GCF07730.1"/>
    </source>
</evidence>
<sequence length="157" mass="18495">MSNQQQLNQKEHYIQVVKDFQRLLEEKNLSAWMDLWADDAINYYPYGSGIFPEKIVGKQAIYENWKGVFELFESLSFPIHDIYVDVTKQTAIMRFDSHNIMKGGTRRYDNTFVCILIFNEEGKIKEYYEYFNPITLGATFGLLRVERLQGNEAQQAQ</sequence>
<keyword evidence="3" id="KW-1185">Reference proteome</keyword>
<evidence type="ECO:0000259" key="1">
    <source>
        <dbReference type="Pfam" id="PF12680"/>
    </source>
</evidence>
<dbReference type="InterPro" id="IPR037401">
    <property type="entry name" value="SnoaL-like"/>
</dbReference>
<dbReference type="Pfam" id="PF12680">
    <property type="entry name" value="SnoaL_2"/>
    <property type="match status" value="1"/>
</dbReference>
<gene>
    <name evidence="2" type="ORF">KDI_12940</name>
</gene>
<feature type="domain" description="SnoaL-like" evidence="1">
    <location>
        <begin position="17"/>
        <end position="127"/>
    </location>
</feature>
<dbReference type="RefSeq" id="WP_172631914.1">
    <property type="nucleotide sequence ID" value="NZ_BIXY01000013.1"/>
</dbReference>
<dbReference type="AlphaFoldDB" id="A0A5A5T8C2"/>
<proteinExistence type="predicted"/>
<dbReference type="SUPFAM" id="SSF54427">
    <property type="entry name" value="NTF2-like"/>
    <property type="match status" value="1"/>
</dbReference>
<name>A0A5A5T8C2_9CHLR</name>
<accession>A0A5A5T8C2</accession>
<protein>
    <recommendedName>
        <fullName evidence="1">SnoaL-like domain-containing protein</fullName>
    </recommendedName>
</protein>
<dbReference type="InterPro" id="IPR032710">
    <property type="entry name" value="NTF2-like_dom_sf"/>
</dbReference>
<evidence type="ECO:0000313" key="3">
    <source>
        <dbReference type="Proteomes" id="UP000322530"/>
    </source>
</evidence>
<dbReference type="EMBL" id="BIXY01000013">
    <property type="protein sequence ID" value="GCF07730.1"/>
    <property type="molecule type" value="Genomic_DNA"/>
</dbReference>
<comment type="caution">
    <text evidence="2">The sequence shown here is derived from an EMBL/GenBank/DDBJ whole genome shotgun (WGS) entry which is preliminary data.</text>
</comment>